<keyword evidence="1" id="KW-0812">Transmembrane</keyword>
<evidence type="ECO:0000313" key="3">
    <source>
        <dbReference type="Proteomes" id="UP000176527"/>
    </source>
</evidence>
<evidence type="ECO:0008006" key="4">
    <source>
        <dbReference type="Google" id="ProtNLM"/>
    </source>
</evidence>
<dbReference type="Proteomes" id="UP000176527">
    <property type="component" value="Unassembled WGS sequence"/>
</dbReference>
<keyword evidence="1" id="KW-1133">Transmembrane helix</keyword>
<feature type="transmembrane region" description="Helical" evidence="1">
    <location>
        <begin position="386"/>
        <end position="408"/>
    </location>
</feature>
<evidence type="ECO:0000256" key="1">
    <source>
        <dbReference type="SAM" id="Phobius"/>
    </source>
</evidence>
<keyword evidence="1" id="KW-0472">Membrane</keyword>
<name>A0A1F5KCL9_9BACT</name>
<accession>A0A1F5KCL9</accession>
<comment type="caution">
    <text evidence="2">The sequence shown here is derived from an EMBL/GenBank/DDBJ whole genome shotgun (WGS) entry which is preliminary data.</text>
</comment>
<organism evidence="2 3">
    <name type="scientific">Candidatus Daviesbacteria bacterium RIFCSPHIGHO2_12_FULL_37_11</name>
    <dbReference type="NCBI Taxonomy" id="1797777"/>
    <lineage>
        <taxon>Bacteria</taxon>
        <taxon>Candidatus Daviesiibacteriota</taxon>
    </lineage>
</organism>
<evidence type="ECO:0000313" key="2">
    <source>
        <dbReference type="EMBL" id="OGE38584.1"/>
    </source>
</evidence>
<sequence length="761" mass="83335">MSFLDKVTSMLPFGKPEEQTETFFALNIGPETLRVCLWTIEKDKLKVLNIVSSKYSSEEEIVTVADRLLDQALGEIQIEPTKILFGVPDSWLVDDNLKDSYLQLLRNVVKSLELKPMAFVSTSHAIFHFLEKKESAPTTAILTGVGEGHVLVTVSRGGKIDGTKIIKRSGSLGEDIEKLLLQFTEVEVLPSRMLLFSLNAESLDKQKNELLSFPWMNRLSFLHLPKIDILEGGLEIKAVALAGGVELVPDIKYQPVEQLVKNSPLVSAMPKEEEVKIPEPPEKQIPVEDTGFVQGDVMEKVSAEDEKDESLIKEDDGTEDLRVMEKDVNPDDEFVQTTDGLDEDFGQEEDGEMEKTQHNLGFPVQDNSLATPSVTREKLEGSGSRFFNLKLIIPVVILILLVLSYIFLPQAKVTVFVEPRVVEKDTQVTADPSVKEVDEEGKKIPGQIVETQISGSEKGSATGKKQVGENAKGSVIITNKTNSSKTFSKGTILVGSDNLKFTLDSSATIASQSATEDGISFGKATVDAVSVSIGADGNIPSGTQLTISGVPSSDFSAKSEGNFSGGTSKEVTVVSDSDQKKLLASLAAALRKQAQEKLQAKLEGKKVLEEALSEEITKKSFSKNINDQAGEFNLNLTINYKGTVYLDDDLKRIVSKLVETNVPEGFELRLTDTETQADVSKVEKDGRLIFLARFKAKLMPKINESEIKKKLAGKTPKAAADILKSYENVLGSEIKLTPPIPAQLARLPILERNIKIEVSLK</sequence>
<reference evidence="2 3" key="1">
    <citation type="journal article" date="2016" name="Nat. Commun.">
        <title>Thousands of microbial genomes shed light on interconnected biogeochemical processes in an aquifer system.</title>
        <authorList>
            <person name="Anantharaman K."/>
            <person name="Brown C.T."/>
            <person name="Hug L.A."/>
            <person name="Sharon I."/>
            <person name="Castelle C.J."/>
            <person name="Probst A.J."/>
            <person name="Thomas B.C."/>
            <person name="Singh A."/>
            <person name="Wilkins M.J."/>
            <person name="Karaoz U."/>
            <person name="Brodie E.L."/>
            <person name="Williams K.H."/>
            <person name="Hubbard S.S."/>
            <person name="Banfield J.F."/>
        </authorList>
    </citation>
    <scope>NUCLEOTIDE SEQUENCE [LARGE SCALE GENOMIC DNA]</scope>
</reference>
<dbReference type="AlphaFoldDB" id="A0A1F5KCL9"/>
<gene>
    <name evidence="2" type="ORF">A3F00_01685</name>
</gene>
<dbReference type="EMBL" id="MFDE01000018">
    <property type="protein sequence ID" value="OGE38584.1"/>
    <property type="molecule type" value="Genomic_DNA"/>
</dbReference>
<protein>
    <recommendedName>
        <fullName evidence="4">Baseplate protein J-like domain-containing protein</fullName>
    </recommendedName>
</protein>
<proteinExistence type="predicted"/>